<dbReference type="Gene3D" id="2.60.120.200">
    <property type="match status" value="1"/>
</dbReference>
<sequence>MQTFLRLLYLSGILIFISLNAIAQAPGIGLVAYYPFNGNAIDESGNGHWGYVSGPSLTTDRFGNAARAFSFDGINDLIEIQDQSDLNTLDFTYSMWINISEYGTSSLDGPRIASISMAKYGNTQGFIIYNNPQGQYVIRTHPPNIPATSNDYFTALPIPVNAWKHVVFTKVGQKMCVYVDGSLSSTGSYLGNYTTSPGNLLIGCGPWRLDEFFKGKLDDIRIYNRGLSETEVAQLYDSEKLP</sequence>
<protein>
    <submittedName>
        <fullName evidence="1">LamG domain-containing protein</fullName>
    </submittedName>
</protein>
<gene>
    <name evidence="1" type="ORF">H3H32_35425</name>
</gene>
<dbReference type="SUPFAM" id="SSF49899">
    <property type="entry name" value="Concanavalin A-like lectins/glucanases"/>
    <property type="match status" value="1"/>
</dbReference>
<accession>A0A7G5GW69</accession>
<dbReference type="Proteomes" id="UP000515369">
    <property type="component" value="Chromosome"/>
</dbReference>
<dbReference type="Pfam" id="PF13385">
    <property type="entry name" value="Laminin_G_3"/>
    <property type="match status" value="1"/>
</dbReference>
<proteinExistence type="predicted"/>
<dbReference type="PANTHER" id="PTHR42535:SF2">
    <property type="entry name" value="CHROMOSOME UNDETERMINED SCAFFOLD_146, WHOLE GENOME SHOTGUN SEQUENCE"/>
    <property type="match status" value="1"/>
</dbReference>
<dbReference type="GO" id="GO:0004553">
    <property type="term" value="F:hydrolase activity, hydrolyzing O-glycosyl compounds"/>
    <property type="evidence" value="ECO:0007669"/>
    <property type="project" value="UniProtKB-ARBA"/>
</dbReference>
<organism evidence="1 2">
    <name type="scientific">Spirosoma foliorum</name>
    <dbReference type="NCBI Taxonomy" id="2710596"/>
    <lineage>
        <taxon>Bacteria</taxon>
        <taxon>Pseudomonadati</taxon>
        <taxon>Bacteroidota</taxon>
        <taxon>Cytophagia</taxon>
        <taxon>Cytophagales</taxon>
        <taxon>Cytophagaceae</taxon>
        <taxon>Spirosoma</taxon>
    </lineage>
</organism>
<evidence type="ECO:0000313" key="1">
    <source>
        <dbReference type="EMBL" id="QMW03111.1"/>
    </source>
</evidence>
<name>A0A7G5GW69_9BACT</name>
<dbReference type="InterPro" id="IPR013320">
    <property type="entry name" value="ConA-like_dom_sf"/>
</dbReference>
<dbReference type="RefSeq" id="WP_182460398.1">
    <property type="nucleotide sequence ID" value="NZ_CP059732.1"/>
</dbReference>
<reference evidence="1 2" key="1">
    <citation type="submission" date="2020-07" db="EMBL/GenBank/DDBJ databases">
        <title>Spirosoma foliorum sp. nov., isolated from the leaves on the Nejang mountain Korea, Republic of.</title>
        <authorList>
            <person name="Ho H."/>
            <person name="Lee Y.-J."/>
            <person name="Nurcahyanto D.-A."/>
            <person name="Kim S.-G."/>
        </authorList>
    </citation>
    <scope>NUCLEOTIDE SEQUENCE [LARGE SCALE GENOMIC DNA]</scope>
    <source>
        <strain evidence="1 2">PL0136</strain>
    </source>
</reference>
<dbReference type="GO" id="GO:0005975">
    <property type="term" value="P:carbohydrate metabolic process"/>
    <property type="evidence" value="ECO:0007669"/>
    <property type="project" value="UniProtKB-ARBA"/>
</dbReference>
<evidence type="ECO:0000313" key="2">
    <source>
        <dbReference type="Proteomes" id="UP000515369"/>
    </source>
</evidence>
<dbReference type="AlphaFoldDB" id="A0A7G5GW69"/>
<keyword evidence="2" id="KW-1185">Reference proteome</keyword>
<dbReference type="EMBL" id="CP059732">
    <property type="protein sequence ID" value="QMW03111.1"/>
    <property type="molecule type" value="Genomic_DNA"/>
</dbReference>
<dbReference type="PANTHER" id="PTHR42535">
    <property type="entry name" value="OOKINETE PROTEIN, PUTATIVE-RELATED"/>
    <property type="match status" value="1"/>
</dbReference>
<dbReference type="KEGG" id="sfol:H3H32_35425"/>